<dbReference type="PANTHER" id="PTHR39338:SF6">
    <property type="entry name" value="BLL5662 PROTEIN"/>
    <property type="match status" value="1"/>
</dbReference>
<organism evidence="2 3">
    <name type="scientific">Pseudaquabacterium pictum</name>
    <dbReference type="NCBI Taxonomy" id="2315236"/>
    <lineage>
        <taxon>Bacteria</taxon>
        <taxon>Pseudomonadati</taxon>
        <taxon>Pseudomonadota</taxon>
        <taxon>Betaproteobacteria</taxon>
        <taxon>Burkholderiales</taxon>
        <taxon>Sphaerotilaceae</taxon>
        <taxon>Pseudaquabacterium</taxon>
    </lineage>
</organism>
<evidence type="ECO:0000313" key="3">
    <source>
        <dbReference type="Proteomes" id="UP000301751"/>
    </source>
</evidence>
<dbReference type="Pfam" id="PF05762">
    <property type="entry name" value="VWA_CoxE"/>
    <property type="match status" value="1"/>
</dbReference>
<evidence type="ECO:0000256" key="1">
    <source>
        <dbReference type="SAM" id="MobiDB-lite"/>
    </source>
</evidence>
<dbReference type="InterPro" id="IPR036465">
    <property type="entry name" value="vWFA_dom_sf"/>
</dbReference>
<keyword evidence="3" id="KW-1185">Reference proteome</keyword>
<dbReference type="Proteomes" id="UP000301751">
    <property type="component" value="Unassembled WGS sequence"/>
</dbReference>
<proteinExistence type="predicted"/>
<dbReference type="EMBL" id="BJCL01000009">
    <property type="protein sequence ID" value="GCL64467.1"/>
    <property type="molecule type" value="Genomic_DNA"/>
</dbReference>
<sequence length="400" mass="45506">MLFSKNSPGHLAENVMHFARVLRTAGMPVGSDRVHTALAALQVAGLESKRDFHAVLSACLIDRIEHRELFDQAFVLFWRDPDLMGRMRALLLPKVNLKEGAQPPPPENRRLGDALFPHQPNRPPDEPEQEQVEIHAELTWNDREVLRQADFDTMTADEWREAQRLLRQLQLVFEPLPTRRTRRATRPGTADWRATLAAMARHGGELWDTRWRAPRIQPAPLLVLADISGSMSRYSRMLLHFAHALGHADAKVESFVFGTRLTRTTRLLKSRDPDIAVGQVVRAVADWSGGTRITTSLHDFNQHWARRVLTGRTTVLLISDGLEHGDTKQLSFEMERLHKRCRRLVWLNPLLRFAKFEPRAAGIQAMLPHCDKFLPAHNLQSLADLVGVLSAPDATPRRPH</sequence>
<name>A0A480AWJ3_9BURK</name>
<dbReference type="SUPFAM" id="SSF53300">
    <property type="entry name" value="vWA-like"/>
    <property type="match status" value="1"/>
</dbReference>
<evidence type="ECO:0000313" key="2">
    <source>
        <dbReference type="EMBL" id="GCL64467.1"/>
    </source>
</evidence>
<dbReference type="InterPro" id="IPR008912">
    <property type="entry name" value="Uncharacterised_CoxE"/>
</dbReference>
<dbReference type="PANTHER" id="PTHR39338">
    <property type="entry name" value="BLL5662 PROTEIN-RELATED"/>
    <property type="match status" value="1"/>
</dbReference>
<reference evidence="3" key="1">
    <citation type="submission" date="2019-03" db="EMBL/GenBank/DDBJ databases">
        <title>Aquabacterium pictum sp.nov., the first bacteriochlorophyll a-containing freshwater bacterium in the genus Aquabacterium of the class Betaproteobacteria.</title>
        <authorList>
            <person name="Hirose S."/>
            <person name="Tank M."/>
            <person name="Hara E."/>
            <person name="Tamaki H."/>
            <person name="Takaichi S."/>
            <person name="Haruta S."/>
            <person name="Hanada S."/>
        </authorList>
    </citation>
    <scope>NUCLEOTIDE SEQUENCE [LARGE SCALE GENOMIC DNA]</scope>
    <source>
        <strain evidence="3">W35</strain>
    </source>
</reference>
<dbReference type="AlphaFoldDB" id="A0A480AWJ3"/>
<feature type="region of interest" description="Disordered" evidence="1">
    <location>
        <begin position="97"/>
        <end position="130"/>
    </location>
</feature>
<comment type="caution">
    <text evidence="2">The sequence shown here is derived from an EMBL/GenBank/DDBJ whole genome shotgun (WGS) entry which is preliminary data.</text>
</comment>
<dbReference type="PIRSF" id="PIRSF010256">
    <property type="entry name" value="CoxE_vWa"/>
    <property type="match status" value="1"/>
</dbReference>
<dbReference type="InterPro" id="IPR011195">
    <property type="entry name" value="UCP010256"/>
</dbReference>
<gene>
    <name evidence="2" type="ORF">AQPW35_35480</name>
</gene>
<protein>
    <submittedName>
        <fullName evidence="2">VWA domain-containing protein</fullName>
    </submittedName>
</protein>
<accession>A0A480AWJ3</accession>
<dbReference type="RefSeq" id="WP_162854863.1">
    <property type="nucleotide sequence ID" value="NZ_BJCL01000009.1"/>
</dbReference>